<evidence type="ECO:0000256" key="1">
    <source>
        <dbReference type="SAM" id="MobiDB-lite"/>
    </source>
</evidence>
<feature type="chain" id="PRO_5017687954" evidence="2">
    <location>
        <begin position="23"/>
        <end position="54"/>
    </location>
</feature>
<evidence type="ECO:0000313" key="4">
    <source>
        <dbReference type="Proteomes" id="UP000256310"/>
    </source>
</evidence>
<keyword evidence="2" id="KW-0732">Signal</keyword>
<feature type="region of interest" description="Disordered" evidence="1">
    <location>
        <begin position="30"/>
        <end position="54"/>
    </location>
</feature>
<feature type="signal peptide" evidence="2">
    <location>
        <begin position="1"/>
        <end position="22"/>
    </location>
</feature>
<reference evidence="3 4" key="1">
    <citation type="submission" date="2018-07" db="EMBL/GenBank/DDBJ databases">
        <title>Genomic Encyclopedia of Type Strains, Phase IV (KMG-IV): sequencing the most valuable type-strain genomes for metagenomic binning, comparative biology and taxonomic classification.</title>
        <authorList>
            <person name="Goeker M."/>
        </authorList>
    </citation>
    <scope>NUCLEOTIDE SEQUENCE [LARGE SCALE GENOMIC DNA]</scope>
    <source>
        <strain evidence="3 4">DSM 26725</strain>
    </source>
</reference>
<organism evidence="3 4">
    <name type="scientific">Parasphingopyxis lamellibrachiae</name>
    <dbReference type="NCBI Taxonomy" id="680125"/>
    <lineage>
        <taxon>Bacteria</taxon>
        <taxon>Pseudomonadati</taxon>
        <taxon>Pseudomonadota</taxon>
        <taxon>Alphaproteobacteria</taxon>
        <taxon>Sphingomonadales</taxon>
        <taxon>Sphingomonadaceae</taxon>
        <taxon>Parasphingopyxis</taxon>
    </lineage>
</organism>
<dbReference type="AlphaFoldDB" id="A0A3D9FIZ7"/>
<dbReference type="RefSeq" id="WP_162843484.1">
    <property type="nucleotide sequence ID" value="NZ_QRDP01000004.1"/>
</dbReference>
<dbReference type="Proteomes" id="UP000256310">
    <property type="component" value="Unassembled WGS sequence"/>
</dbReference>
<sequence>MNRGVFIFGLWCLLVTSSFAYASFTGYSPFADGQRASTARGPGGVFIGRGPRHK</sequence>
<keyword evidence="4" id="KW-1185">Reference proteome</keyword>
<accession>A0A3D9FIZ7</accession>
<comment type="caution">
    <text evidence="3">The sequence shown here is derived from an EMBL/GenBank/DDBJ whole genome shotgun (WGS) entry which is preliminary data.</text>
</comment>
<gene>
    <name evidence="3" type="ORF">DFR46_2814</name>
</gene>
<evidence type="ECO:0000313" key="3">
    <source>
        <dbReference type="EMBL" id="RED17760.1"/>
    </source>
</evidence>
<dbReference type="EMBL" id="QRDP01000004">
    <property type="protein sequence ID" value="RED17760.1"/>
    <property type="molecule type" value="Genomic_DNA"/>
</dbReference>
<name>A0A3D9FIZ7_9SPHN</name>
<protein>
    <submittedName>
        <fullName evidence="3">Uncharacterized protein</fullName>
    </submittedName>
</protein>
<evidence type="ECO:0000256" key="2">
    <source>
        <dbReference type="SAM" id="SignalP"/>
    </source>
</evidence>
<proteinExistence type="predicted"/>